<dbReference type="PATRIC" id="fig|1604004.4.peg.2372"/>
<evidence type="ECO:0000313" key="4">
    <source>
        <dbReference type="Proteomes" id="UP000069906"/>
    </source>
</evidence>
<feature type="region of interest" description="Disordered" evidence="1">
    <location>
        <begin position="237"/>
        <end position="256"/>
    </location>
</feature>
<dbReference type="InterPro" id="IPR058308">
    <property type="entry name" value="DUF7995"/>
</dbReference>
<keyword evidence="4" id="KW-1185">Reference proteome</keyword>
<dbReference type="AlphaFoldDB" id="A0A0F7PGN5"/>
<reference evidence="3 4" key="1">
    <citation type="submission" date="2014-06" db="EMBL/GenBank/DDBJ databases">
        <title>Secret life of haloarchaea: discovery of obligatory anaerobic haloarchaea growing by dissimilatory sulfur reduction.</title>
        <authorList>
            <person name="Sorokin D.Y."/>
            <person name="Kublanov I.V."/>
            <person name="Gavrilov S.N."/>
            <person name="Ferrer M."/>
            <person name="Golyshin P.N."/>
            <person name="Messina E."/>
            <person name="La Cono V."/>
            <person name="Yakimov M.M."/>
        </authorList>
    </citation>
    <scope>NUCLEOTIDE SEQUENCE [LARGE SCALE GENOMIC DNA]</scope>
    <source>
        <strain evidence="3 4">HSR2</strain>
        <plasmid evidence="3 4">pHSR2-01</plasmid>
    </source>
</reference>
<geneLocation type="plasmid" evidence="3 4">
    <name>pHSR2-01</name>
</geneLocation>
<dbReference type="Proteomes" id="UP000069906">
    <property type="component" value="Plasmid pHSR2-01"/>
</dbReference>
<feature type="region of interest" description="Disordered" evidence="1">
    <location>
        <begin position="1"/>
        <end position="54"/>
    </location>
</feature>
<sequence>MWLSDDSMTGRNSDYEELRPLGEATHLPDDELSSSGDGRPVRKRTGEAHAGYPDDSAATAAECVSCGASIPAGQTKCRFCLTNHLEASTDAQDTPDSECNLLHVIHALVESRTFYGAVAKGSAAASLLAKSNSDSAVGDCQLIYDLDEEPAAQLTDQWPSLPSAARVTSESGVQLLAAARERTTLRDTTQSSHDGEHAAFLYDETGNGVRDEARLATLREDADDDVWLVPAIALQRSSKDTGTESPRHPSPNRGHLECRECNRETEHRFNEFEAVPDNGWTGQPMWECQVCGTPRYGPEPDADQ</sequence>
<evidence type="ECO:0000259" key="2">
    <source>
        <dbReference type="Pfam" id="PF25958"/>
    </source>
</evidence>
<accession>A0A0F7PGN5</accession>
<gene>
    <name evidence="3" type="ORF">HLASF_3093</name>
</gene>
<feature type="compositionally biased region" description="Polar residues" evidence="1">
    <location>
        <begin position="1"/>
        <end position="12"/>
    </location>
</feature>
<protein>
    <recommendedName>
        <fullName evidence="2">DUF7995 domain-containing protein</fullName>
    </recommendedName>
</protein>
<dbReference type="Pfam" id="PF25958">
    <property type="entry name" value="DUF7995"/>
    <property type="match status" value="1"/>
</dbReference>
<evidence type="ECO:0000313" key="3">
    <source>
        <dbReference type="EMBL" id="AKH98719.1"/>
    </source>
</evidence>
<proteinExistence type="predicted"/>
<dbReference type="EMBL" id="CP008875">
    <property type="protein sequence ID" value="AKH98719.1"/>
    <property type="molecule type" value="Genomic_DNA"/>
</dbReference>
<feature type="compositionally biased region" description="Basic and acidic residues" evidence="1">
    <location>
        <begin position="237"/>
        <end position="247"/>
    </location>
</feature>
<evidence type="ECO:0000256" key="1">
    <source>
        <dbReference type="SAM" id="MobiDB-lite"/>
    </source>
</evidence>
<organism evidence="3 4">
    <name type="scientific">Halanaeroarchaeum sulfurireducens</name>
    <dbReference type="NCBI Taxonomy" id="1604004"/>
    <lineage>
        <taxon>Archaea</taxon>
        <taxon>Methanobacteriati</taxon>
        <taxon>Methanobacteriota</taxon>
        <taxon>Stenosarchaea group</taxon>
        <taxon>Halobacteria</taxon>
        <taxon>Halobacteriales</taxon>
        <taxon>Halobacteriaceae</taxon>
        <taxon>Halanaeroarchaeum</taxon>
    </lineage>
</organism>
<dbReference type="HOGENOM" id="CLU_945329_0_0_2"/>
<keyword evidence="3" id="KW-0614">Plasmid</keyword>
<name>A0A0F7PGN5_9EURY</name>
<dbReference type="KEGG" id="hsu:HLASF_3093"/>
<feature type="domain" description="DUF7995" evidence="2">
    <location>
        <begin position="103"/>
        <end position="184"/>
    </location>
</feature>